<feature type="domain" description="HTH marR-type" evidence="1">
    <location>
        <begin position="1"/>
        <end position="138"/>
    </location>
</feature>
<evidence type="ECO:0000313" key="2">
    <source>
        <dbReference type="EMBL" id="UWP86744.1"/>
    </source>
</evidence>
<dbReference type="SUPFAM" id="SSF46785">
    <property type="entry name" value="Winged helix' DNA-binding domain"/>
    <property type="match status" value="1"/>
</dbReference>
<accession>A0ABY5WCI4</accession>
<proteinExistence type="predicted"/>
<evidence type="ECO:0000313" key="3">
    <source>
        <dbReference type="Proteomes" id="UP001059617"/>
    </source>
</evidence>
<dbReference type="PROSITE" id="PS50995">
    <property type="entry name" value="HTH_MARR_2"/>
    <property type="match status" value="1"/>
</dbReference>
<evidence type="ECO:0000259" key="1">
    <source>
        <dbReference type="PROSITE" id="PS50995"/>
    </source>
</evidence>
<dbReference type="PANTHER" id="PTHR33164:SF43">
    <property type="entry name" value="HTH-TYPE TRANSCRIPTIONAL REPRESSOR YETL"/>
    <property type="match status" value="1"/>
</dbReference>
<name>A0ABY5WCI4_9ACTN</name>
<dbReference type="EMBL" id="CP073720">
    <property type="protein sequence ID" value="UWP86744.1"/>
    <property type="molecule type" value="Genomic_DNA"/>
</dbReference>
<dbReference type="SMART" id="SM00347">
    <property type="entry name" value="HTH_MARR"/>
    <property type="match status" value="1"/>
</dbReference>
<sequence>MLGADETLTFADTLVRCTHLINHVFAEVSREHGLTPQRTQLLCMLTRGPLPMRELGRLLHLEKSGLTGLVDRVQERGLIVRQPDANDRRAWNLALTPSGAAIAADCHAAITARIEALAADIPAPVRSTVVSALQGLLQAHTAMTGRPWKLPR</sequence>
<dbReference type="InterPro" id="IPR036388">
    <property type="entry name" value="WH-like_DNA-bd_sf"/>
</dbReference>
<dbReference type="RefSeq" id="WP_259866225.1">
    <property type="nucleotide sequence ID" value="NZ_BAAAST010000004.1"/>
</dbReference>
<keyword evidence="3" id="KW-1185">Reference proteome</keyword>
<dbReference type="InterPro" id="IPR000835">
    <property type="entry name" value="HTH_MarR-typ"/>
</dbReference>
<dbReference type="InterPro" id="IPR039422">
    <property type="entry name" value="MarR/SlyA-like"/>
</dbReference>
<dbReference type="InterPro" id="IPR036390">
    <property type="entry name" value="WH_DNA-bd_sf"/>
</dbReference>
<organism evidence="2 3">
    <name type="scientific">Dactylosporangium fulvum</name>
    <dbReference type="NCBI Taxonomy" id="53359"/>
    <lineage>
        <taxon>Bacteria</taxon>
        <taxon>Bacillati</taxon>
        <taxon>Actinomycetota</taxon>
        <taxon>Actinomycetes</taxon>
        <taxon>Micromonosporales</taxon>
        <taxon>Micromonosporaceae</taxon>
        <taxon>Dactylosporangium</taxon>
    </lineage>
</organism>
<reference evidence="2" key="2">
    <citation type="submission" date="2022-09" db="EMBL/GenBank/DDBJ databases">
        <title>Biosynthetic gene clusters of Dactylosporangioum fulvum.</title>
        <authorList>
            <person name="Caradec T."/>
        </authorList>
    </citation>
    <scope>NUCLEOTIDE SEQUENCE</scope>
    <source>
        <strain evidence="2">NRRL B-16292</strain>
    </source>
</reference>
<protein>
    <submittedName>
        <fullName evidence="2">MarR family transcriptional regulator</fullName>
    </submittedName>
</protein>
<reference evidence="2" key="1">
    <citation type="submission" date="2021-04" db="EMBL/GenBank/DDBJ databases">
        <authorList>
            <person name="Hartkoorn R.C."/>
            <person name="Beaudoing E."/>
            <person name="Hot D."/>
        </authorList>
    </citation>
    <scope>NUCLEOTIDE SEQUENCE</scope>
    <source>
        <strain evidence="2">NRRL B-16292</strain>
    </source>
</reference>
<dbReference type="Pfam" id="PF12802">
    <property type="entry name" value="MarR_2"/>
    <property type="match status" value="1"/>
</dbReference>
<dbReference type="Proteomes" id="UP001059617">
    <property type="component" value="Chromosome"/>
</dbReference>
<gene>
    <name evidence="2" type="ORF">Dfulv_21880</name>
</gene>
<dbReference type="PANTHER" id="PTHR33164">
    <property type="entry name" value="TRANSCRIPTIONAL REGULATOR, MARR FAMILY"/>
    <property type="match status" value="1"/>
</dbReference>
<dbReference type="Gene3D" id="1.10.10.10">
    <property type="entry name" value="Winged helix-like DNA-binding domain superfamily/Winged helix DNA-binding domain"/>
    <property type="match status" value="1"/>
</dbReference>
<dbReference type="PRINTS" id="PR00598">
    <property type="entry name" value="HTHMARR"/>
</dbReference>